<evidence type="ECO:0000313" key="3">
    <source>
        <dbReference type="Proteomes" id="UP001605036"/>
    </source>
</evidence>
<protein>
    <submittedName>
        <fullName evidence="2">Uncharacterized protein</fullName>
    </submittedName>
</protein>
<reference evidence="2 3" key="1">
    <citation type="submission" date="2024-09" db="EMBL/GenBank/DDBJ databases">
        <title>Chromosome-scale assembly of Riccia fluitans.</title>
        <authorList>
            <person name="Paukszto L."/>
            <person name="Sawicki J."/>
            <person name="Karawczyk K."/>
            <person name="Piernik-Szablinska J."/>
            <person name="Szczecinska M."/>
            <person name="Mazdziarz M."/>
        </authorList>
    </citation>
    <scope>NUCLEOTIDE SEQUENCE [LARGE SCALE GENOMIC DNA]</scope>
    <source>
        <strain evidence="2">Rf_01</strain>
        <tissue evidence="2">Aerial parts of the thallus</tissue>
    </source>
</reference>
<gene>
    <name evidence="2" type="ORF">R1flu_006357</name>
</gene>
<dbReference type="EMBL" id="JBHFFA010000003">
    <property type="protein sequence ID" value="KAL2634878.1"/>
    <property type="molecule type" value="Genomic_DNA"/>
</dbReference>
<feature type="compositionally biased region" description="Polar residues" evidence="1">
    <location>
        <begin position="48"/>
        <end position="59"/>
    </location>
</feature>
<sequence length="114" mass="11959">MVAQLDPGSGAGLSRSKLLPSRLDPATDQCHGKSLPFYHGNVDRQRKTPSVDSQPSTIRKSAVVPQGPEGGQVNSVVNAPGNSPSTTNLVESYSRSGTLDGEAEEGRDRDENAA</sequence>
<feature type="compositionally biased region" description="Polar residues" evidence="1">
    <location>
        <begin position="72"/>
        <end position="97"/>
    </location>
</feature>
<organism evidence="2 3">
    <name type="scientific">Riccia fluitans</name>
    <dbReference type="NCBI Taxonomy" id="41844"/>
    <lineage>
        <taxon>Eukaryota</taxon>
        <taxon>Viridiplantae</taxon>
        <taxon>Streptophyta</taxon>
        <taxon>Embryophyta</taxon>
        <taxon>Marchantiophyta</taxon>
        <taxon>Marchantiopsida</taxon>
        <taxon>Marchantiidae</taxon>
        <taxon>Marchantiales</taxon>
        <taxon>Ricciaceae</taxon>
        <taxon>Riccia</taxon>
    </lineage>
</organism>
<proteinExistence type="predicted"/>
<feature type="region of interest" description="Disordered" evidence="1">
    <location>
        <begin position="1"/>
        <end position="114"/>
    </location>
</feature>
<dbReference type="Proteomes" id="UP001605036">
    <property type="component" value="Unassembled WGS sequence"/>
</dbReference>
<accession>A0ABD1YVS2</accession>
<feature type="compositionally biased region" description="Basic and acidic residues" evidence="1">
    <location>
        <begin position="104"/>
        <end position="114"/>
    </location>
</feature>
<comment type="caution">
    <text evidence="2">The sequence shown here is derived from an EMBL/GenBank/DDBJ whole genome shotgun (WGS) entry which is preliminary data.</text>
</comment>
<dbReference type="AlphaFoldDB" id="A0ABD1YVS2"/>
<keyword evidence="3" id="KW-1185">Reference proteome</keyword>
<evidence type="ECO:0000256" key="1">
    <source>
        <dbReference type="SAM" id="MobiDB-lite"/>
    </source>
</evidence>
<name>A0ABD1YVS2_9MARC</name>
<evidence type="ECO:0000313" key="2">
    <source>
        <dbReference type="EMBL" id="KAL2634878.1"/>
    </source>
</evidence>